<keyword evidence="2" id="KW-0732">Signal</keyword>
<dbReference type="Proteomes" id="UP000186019">
    <property type="component" value="Unassembled WGS sequence"/>
</dbReference>
<keyword evidence="4" id="KW-1185">Reference proteome</keyword>
<evidence type="ECO:0000313" key="3">
    <source>
        <dbReference type="EMBL" id="SIS25442.1"/>
    </source>
</evidence>
<feature type="signal peptide" evidence="2">
    <location>
        <begin position="1"/>
        <end position="23"/>
    </location>
</feature>
<sequence length="66" mass="6256">MKKISTFAAAAALAAAFAAPAVAQDANADPFVSSQGAMGMSTAALVAAGVTVGIIAIAAIDSSDDT</sequence>
<keyword evidence="1" id="KW-0472">Membrane</keyword>
<gene>
    <name evidence="3" type="ORF">SAMN05421666_3281</name>
</gene>
<reference evidence="3 4" key="1">
    <citation type="submission" date="2017-01" db="EMBL/GenBank/DDBJ databases">
        <authorList>
            <person name="Mah S.A."/>
            <person name="Swanson W.J."/>
            <person name="Moy G.W."/>
            <person name="Vacquier V.D."/>
        </authorList>
    </citation>
    <scope>NUCLEOTIDE SEQUENCE [LARGE SCALE GENOMIC DNA]</scope>
    <source>
        <strain evidence="3 4">DSM 29590</strain>
    </source>
</reference>
<organism evidence="3 4">
    <name type="scientific">Roseovarius nanhaiticus</name>
    <dbReference type="NCBI Taxonomy" id="573024"/>
    <lineage>
        <taxon>Bacteria</taxon>
        <taxon>Pseudomonadati</taxon>
        <taxon>Pseudomonadota</taxon>
        <taxon>Alphaproteobacteria</taxon>
        <taxon>Rhodobacterales</taxon>
        <taxon>Roseobacteraceae</taxon>
        <taxon>Roseovarius</taxon>
    </lineage>
</organism>
<dbReference type="AlphaFoldDB" id="A0A1N7HKU8"/>
<dbReference type="EMBL" id="FTNV01000004">
    <property type="protein sequence ID" value="SIS25442.1"/>
    <property type="molecule type" value="Genomic_DNA"/>
</dbReference>
<dbReference type="RefSeq" id="WP_076535393.1">
    <property type="nucleotide sequence ID" value="NZ_FOAC01000004.1"/>
</dbReference>
<feature type="chain" id="PRO_5009942571" evidence="2">
    <location>
        <begin position="24"/>
        <end position="66"/>
    </location>
</feature>
<keyword evidence="1" id="KW-1133">Transmembrane helix</keyword>
<evidence type="ECO:0000256" key="1">
    <source>
        <dbReference type="SAM" id="Phobius"/>
    </source>
</evidence>
<feature type="transmembrane region" description="Helical" evidence="1">
    <location>
        <begin position="39"/>
        <end position="60"/>
    </location>
</feature>
<evidence type="ECO:0000313" key="4">
    <source>
        <dbReference type="Proteomes" id="UP000186019"/>
    </source>
</evidence>
<keyword evidence="1" id="KW-0812">Transmembrane</keyword>
<evidence type="ECO:0000256" key="2">
    <source>
        <dbReference type="SAM" id="SignalP"/>
    </source>
</evidence>
<name>A0A1N7HKU8_9RHOB</name>
<accession>A0A1N7HKU8</accession>
<protein>
    <submittedName>
        <fullName evidence="3">Uncharacterized protein</fullName>
    </submittedName>
</protein>
<proteinExistence type="predicted"/>